<organism evidence="2 3">
    <name type="scientific">Anaerosalibacter bizertensis</name>
    <dbReference type="NCBI Taxonomy" id="932217"/>
    <lineage>
        <taxon>Bacteria</taxon>
        <taxon>Bacillati</taxon>
        <taxon>Bacillota</taxon>
        <taxon>Tissierellia</taxon>
        <taxon>Tissierellales</taxon>
        <taxon>Sporanaerobacteraceae</taxon>
        <taxon>Anaerosalibacter</taxon>
    </lineage>
</organism>
<keyword evidence="1" id="KW-1133">Transmembrane helix</keyword>
<keyword evidence="3" id="KW-1185">Reference proteome</keyword>
<comment type="caution">
    <text evidence="2">The sequence shown here is derived from an EMBL/GenBank/DDBJ whole genome shotgun (WGS) entry which is preliminary data.</text>
</comment>
<keyword evidence="1" id="KW-0812">Transmembrane</keyword>
<evidence type="ECO:0000313" key="3">
    <source>
        <dbReference type="Proteomes" id="UP001108123"/>
    </source>
</evidence>
<accession>A0A9Q4ADF9</accession>
<proteinExistence type="predicted"/>
<keyword evidence="1" id="KW-0472">Membrane</keyword>
<dbReference type="RefSeq" id="WP_226807877.1">
    <property type="nucleotide sequence ID" value="NZ_JAJBNW010000019.1"/>
</dbReference>
<name>A0A9Q4ADF9_9FIRM</name>
<evidence type="ECO:0000313" key="2">
    <source>
        <dbReference type="EMBL" id="MCG4565379.1"/>
    </source>
</evidence>
<evidence type="ECO:0000256" key="1">
    <source>
        <dbReference type="SAM" id="Phobius"/>
    </source>
</evidence>
<protein>
    <submittedName>
        <fullName evidence="2">Uncharacterized protein</fullName>
    </submittedName>
</protein>
<gene>
    <name evidence="2" type="ORF">L0P62_07955</name>
</gene>
<dbReference type="AlphaFoldDB" id="A0A9Q4ADF9"/>
<sequence length="327" mass="38591">MNIVQKSALELIQSDAIFISYLVKASTLINNNYISMSMPYIGLFADGAEKWGKAMKIGSPTFNKLERDYYLQMRLCHKIFELNYNDLYEKLKKNLKISDLYFSELCHPIAKKLKLYNNYGVDLYEDKVCGNTILCYMYNPLADKYFNIDGEKIKELSIVVGKLCSFYGGDIASDNLINKSINSKVKDYHFNPRTPLKNKSFDQFVLFSILCTINYLIYFIDRFVIKEFPYKLRFAYLQYYYLVELISQINNKLNTTITVDNSWVSREFRNCMAHYGLMQTMKKSDIIEDDLLKGISIKIFKKDYYEFKEIIYNELERLSLQLEELIF</sequence>
<reference evidence="2" key="1">
    <citation type="submission" date="2022-01" db="EMBL/GenBank/DDBJ databases">
        <title>Collection of gut derived symbiotic bacterial strains cultured from healthy donors.</title>
        <authorList>
            <person name="Lin H."/>
            <person name="Kohout C."/>
            <person name="Waligurski E."/>
            <person name="Pamer E.G."/>
        </authorList>
    </citation>
    <scope>NUCLEOTIDE SEQUENCE</scope>
    <source>
        <strain evidence="2">MSK.14.39</strain>
    </source>
</reference>
<dbReference type="Proteomes" id="UP001108123">
    <property type="component" value="Unassembled WGS sequence"/>
</dbReference>
<feature type="transmembrane region" description="Helical" evidence="1">
    <location>
        <begin position="204"/>
        <end position="225"/>
    </location>
</feature>
<dbReference type="EMBL" id="JAKNID010000029">
    <property type="protein sequence ID" value="MCG4565379.1"/>
    <property type="molecule type" value="Genomic_DNA"/>
</dbReference>